<protein>
    <submittedName>
        <fullName evidence="7">Sodium-independent anion transporter</fullName>
    </submittedName>
</protein>
<dbReference type="PANTHER" id="PTHR43310:SF1">
    <property type="entry name" value="SULFATE TRANSPORTER YBAR-RELATED"/>
    <property type="match status" value="1"/>
</dbReference>
<dbReference type="InterPro" id="IPR011547">
    <property type="entry name" value="SLC26A/SulP_dom"/>
</dbReference>
<organism evidence="7 8">
    <name type="scientific">Methanofollis fontis</name>
    <dbReference type="NCBI Taxonomy" id="2052832"/>
    <lineage>
        <taxon>Archaea</taxon>
        <taxon>Methanobacteriati</taxon>
        <taxon>Methanobacteriota</taxon>
        <taxon>Stenosarchaea group</taxon>
        <taxon>Methanomicrobia</taxon>
        <taxon>Methanomicrobiales</taxon>
        <taxon>Methanomicrobiaceae</taxon>
        <taxon>Methanofollis</taxon>
    </lineage>
</organism>
<feature type="transmembrane region" description="Helical" evidence="5">
    <location>
        <begin position="291"/>
        <end position="310"/>
    </location>
</feature>
<feature type="transmembrane region" description="Helical" evidence="5">
    <location>
        <begin position="368"/>
        <end position="385"/>
    </location>
</feature>
<keyword evidence="3 5" id="KW-1133">Transmembrane helix</keyword>
<feature type="transmembrane region" description="Helical" evidence="5">
    <location>
        <begin position="262"/>
        <end position="279"/>
    </location>
</feature>
<keyword evidence="2 5" id="KW-0812">Transmembrane</keyword>
<evidence type="ECO:0000313" key="8">
    <source>
        <dbReference type="Proteomes" id="UP000292580"/>
    </source>
</evidence>
<keyword evidence="8" id="KW-1185">Reference proteome</keyword>
<dbReference type="Pfam" id="PF00916">
    <property type="entry name" value="Sulfate_transp"/>
    <property type="match status" value="2"/>
</dbReference>
<sequence>MNIQSIGEEWFSNLRGDLLAGLTVSLALIPEAIAFSIIAGVDPMVGLYASFCIAVVIAVTGGRPGMISAATGSMALIMIVLVRDFGLEYLLAATLLTGVLQFVLGYMNVGRFITFIPYSVVIGFVNSLAILIFLAQVPFVIGQSGLTYMMVAATLAIIYLLPRFTRVVPAPLVAIVLMTGIVLLTTPDLLTVGDIGEISRQLPVFHIPTVPLSLETLLIILPYSVTLVIVGLLESLLTATIVDEMTDTRSDKNREVRGQGCANIAAGFFGGMAGCAMIGQSVINIKSGGRGRLSSGAAGVFLMALIIVLGEYVSRIPMAVLVGVMITVAIGTFDWQSVRDLRKMPGSDAAVMLITVAIVVATHDLAKGVITGVVLSALIFGWKISTLRSTSLIREDGVKVYTISGQLFFGTMQSFIDLFDYAGDPGRIEIDLRNSHVWDHSAVTGIVKAITRYRQNGKRVYITGLDEDSQRLVDQAYS</sequence>
<dbReference type="SUPFAM" id="SSF52091">
    <property type="entry name" value="SpoIIaa-like"/>
    <property type="match status" value="1"/>
</dbReference>
<feature type="domain" description="STAS" evidence="6">
    <location>
        <begin position="388"/>
        <end position="478"/>
    </location>
</feature>
<dbReference type="PROSITE" id="PS01130">
    <property type="entry name" value="SLC26A"/>
    <property type="match status" value="1"/>
</dbReference>
<feature type="transmembrane region" description="Helical" evidence="5">
    <location>
        <begin position="18"/>
        <end position="38"/>
    </location>
</feature>
<dbReference type="Proteomes" id="UP000292580">
    <property type="component" value="Unassembled WGS sequence"/>
</dbReference>
<feature type="transmembrane region" description="Helical" evidence="5">
    <location>
        <begin position="45"/>
        <end position="60"/>
    </location>
</feature>
<dbReference type="InterPro" id="IPR002645">
    <property type="entry name" value="STAS_dom"/>
</dbReference>
<dbReference type="EMBL" id="PGCL01000002">
    <property type="protein sequence ID" value="TAJ44747.1"/>
    <property type="molecule type" value="Genomic_DNA"/>
</dbReference>
<dbReference type="InterPro" id="IPR018045">
    <property type="entry name" value="S04_transporter_CS"/>
</dbReference>
<feature type="transmembrane region" description="Helical" evidence="5">
    <location>
        <begin position="170"/>
        <end position="196"/>
    </location>
</feature>
<dbReference type="GO" id="GO:0016020">
    <property type="term" value="C:membrane"/>
    <property type="evidence" value="ECO:0007669"/>
    <property type="project" value="UniProtKB-SubCell"/>
</dbReference>
<comment type="subcellular location">
    <subcellularLocation>
        <location evidence="1">Membrane</location>
        <topology evidence="1">Multi-pass membrane protein</topology>
    </subcellularLocation>
</comment>
<evidence type="ECO:0000256" key="5">
    <source>
        <dbReference type="SAM" id="Phobius"/>
    </source>
</evidence>
<evidence type="ECO:0000313" key="7">
    <source>
        <dbReference type="EMBL" id="TAJ44747.1"/>
    </source>
</evidence>
<feature type="transmembrane region" description="Helical" evidence="5">
    <location>
        <begin position="89"/>
        <end position="109"/>
    </location>
</feature>
<dbReference type="PANTHER" id="PTHR43310">
    <property type="entry name" value="SULFATE TRANSPORTER YBAR-RELATED"/>
    <property type="match status" value="1"/>
</dbReference>
<name>A0A483CUW3_9EURY</name>
<dbReference type="Pfam" id="PF01740">
    <property type="entry name" value="STAS"/>
    <property type="match status" value="1"/>
</dbReference>
<comment type="caution">
    <text evidence="7">The sequence shown here is derived from an EMBL/GenBank/DDBJ whole genome shotgun (WGS) entry which is preliminary data.</text>
</comment>
<reference evidence="7 8" key="1">
    <citation type="submission" date="2017-11" db="EMBL/GenBank/DDBJ databases">
        <title>Isolation and Characterization of Methanofollis Species from Methane Seep Offshore SW Taiwan.</title>
        <authorList>
            <person name="Teng N.-H."/>
            <person name="Lai M.-C."/>
            <person name="Chen S.-C."/>
        </authorList>
    </citation>
    <scope>NUCLEOTIDE SEQUENCE [LARGE SCALE GENOMIC DNA]</scope>
    <source>
        <strain evidence="7 8">FWC-SCC2</strain>
    </source>
</reference>
<proteinExistence type="predicted"/>
<accession>A0A483CUW3</accession>
<keyword evidence="4 5" id="KW-0472">Membrane</keyword>
<evidence type="ECO:0000256" key="3">
    <source>
        <dbReference type="ARBA" id="ARBA00022989"/>
    </source>
</evidence>
<gene>
    <name evidence="7" type="ORF">CUJ86_05470</name>
</gene>
<dbReference type="GO" id="GO:0008271">
    <property type="term" value="F:secondary active sulfate transmembrane transporter activity"/>
    <property type="evidence" value="ECO:0007669"/>
    <property type="project" value="InterPro"/>
</dbReference>
<feature type="transmembrane region" description="Helical" evidence="5">
    <location>
        <begin position="217"/>
        <end position="242"/>
    </location>
</feature>
<feature type="transmembrane region" description="Helical" evidence="5">
    <location>
        <begin position="115"/>
        <end position="134"/>
    </location>
</feature>
<evidence type="ECO:0000256" key="1">
    <source>
        <dbReference type="ARBA" id="ARBA00004141"/>
    </source>
</evidence>
<feature type="transmembrane region" description="Helical" evidence="5">
    <location>
        <begin position="146"/>
        <end position="164"/>
    </location>
</feature>
<dbReference type="OrthoDB" id="142033at2157"/>
<evidence type="ECO:0000256" key="4">
    <source>
        <dbReference type="ARBA" id="ARBA00023136"/>
    </source>
</evidence>
<dbReference type="CDD" id="cd07042">
    <property type="entry name" value="STAS_SulP_like_sulfate_transporter"/>
    <property type="match status" value="1"/>
</dbReference>
<evidence type="ECO:0000259" key="6">
    <source>
        <dbReference type="PROSITE" id="PS50801"/>
    </source>
</evidence>
<dbReference type="InterPro" id="IPR036513">
    <property type="entry name" value="STAS_dom_sf"/>
</dbReference>
<dbReference type="AlphaFoldDB" id="A0A483CUW3"/>
<dbReference type="InterPro" id="IPR052706">
    <property type="entry name" value="Membrane-Transporter-like"/>
</dbReference>
<feature type="transmembrane region" description="Helical" evidence="5">
    <location>
        <begin position="316"/>
        <end position="333"/>
    </location>
</feature>
<evidence type="ECO:0000256" key="2">
    <source>
        <dbReference type="ARBA" id="ARBA00022692"/>
    </source>
</evidence>
<dbReference type="Gene3D" id="3.30.750.24">
    <property type="entry name" value="STAS domain"/>
    <property type="match status" value="1"/>
</dbReference>
<dbReference type="PROSITE" id="PS50801">
    <property type="entry name" value="STAS"/>
    <property type="match status" value="1"/>
</dbReference>